<evidence type="ECO:0000313" key="3">
    <source>
        <dbReference type="Proteomes" id="UP001521150"/>
    </source>
</evidence>
<organism evidence="2 3">
    <name type="scientific">Kibdelosporangium philippinense</name>
    <dbReference type="NCBI Taxonomy" id="211113"/>
    <lineage>
        <taxon>Bacteria</taxon>
        <taxon>Bacillati</taxon>
        <taxon>Actinomycetota</taxon>
        <taxon>Actinomycetes</taxon>
        <taxon>Pseudonocardiales</taxon>
        <taxon>Pseudonocardiaceae</taxon>
        <taxon>Kibdelosporangium</taxon>
    </lineage>
</organism>
<feature type="region of interest" description="Disordered" evidence="1">
    <location>
        <begin position="92"/>
        <end position="113"/>
    </location>
</feature>
<reference evidence="2 3" key="1">
    <citation type="submission" date="2021-12" db="EMBL/GenBank/DDBJ databases">
        <title>Genome sequence of Kibdelosporangium philippinense ATCC 49844.</title>
        <authorList>
            <person name="Fedorov E.A."/>
            <person name="Omeragic M."/>
            <person name="Shalygina K.F."/>
            <person name="Maclea K.S."/>
        </authorList>
    </citation>
    <scope>NUCLEOTIDE SEQUENCE [LARGE SCALE GENOMIC DNA]</scope>
    <source>
        <strain evidence="2 3">ATCC 49844</strain>
    </source>
</reference>
<proteinExistence type="predicted"/>
<feature type="compositionally biased region" description="Low complexity" evidence="1">
    <location>
        <begin position="98"/>
        <end position="113"/>
    </location>
</feature>
<name>A0ABS8ZVN8_9PSEU</name>
<sequence length="113" mass="12101">MSLTLNPALVRGVLQRVARGQIVSVDGMLRHRSDALLPQALSLRQALHRHDYPTLPPGSIGPPVAGLSVSGMQLLDWSFRQPDTPRSLALLTRDDSSATAEAVAETATRGPRA</sequence>
<accession>A0ABS8ZVN8</accession>
<evidence type="ECO:0000256" key="1">
    <source>
        <dbReference type="SAM" id="MobiDB-lite"/>
    </source>
</evidence>
<protein>
    <submittedName>
        <fullName evidence="2">Uncharacterized protein</fullName>
    </submittedName>
</protein>
<keyword evidence="3" id="KW-1185">Reference proteome</keyword>
<dbReference type="EMBL" id="JAJVCN010000005">
    <property type="protein sequence ID" value="MCE7011766.1"/>
    <property type="molecule type" value="Genomic_DNA"/>
</dbReference>
<dbReference type="Proteomes" id="UP001521150">
    <property type="component" value="Unassembled WGS sequence"/>
</dbReference>
<dbReference type="RefSeq" id="WP_233734524.1">
    <property type="nucleotide sequence ID" value="NZ_JAJVCN010000005.1"/>
</dbReference>
<comment type="caution">
    <text evidence="2">The sequence shown here is derived from an EMBL/GenBank/DDBJ whole genome shotgun (WGS) entry which is preliminary data.</text>
</comment>
<gene>
    <name evidence="2" type="ORF">LWC34_54480</name>
</gene>
<evidence type="ECO:0000313" key="2">
    <source>
        <dbReference type="EMBL" id="MCE7011766.1"/>
    </source>
</evidence>